<evidence type="ECO:0000313" key="2">
    <source>
        <dbReference type="Proteomes" id="UP001198148"/>
    </source>
</evidence>
<gene>
    <name evidence="1" type="ORF">LIP63_00930</name>
</gene>
<accession>A0AAW4TUS1</accession>
<dbReference type="RefSeq" id="WP_157825959.1">
    <property type="nucleotide sequence ID" value="NZ_CP021552.1"/>
</dbReference>
<evidence type="ECO:0000313" key="1">
    <source>
        <dbReference type="EMBL" id="MCB5643982.1"/>
    </source>
</evidence>
<organism evidence="1 2">
    <name type="scientific">Bifidobacterium breve</name>
    <dbReference type="NCBI Taxonomy" id="1685"/>
    <lineage>
        <taxon>Bacteria</taxon>
        <taxon>Bacillati</taxon>
        <taxon>Actinomycetota</taxon>
        <taxon>Actinomycetes</taxon>
        <taxon>Bifidobacteriales</taxon>
        <taxon>Bifidobacteriaceae</taxon>
        <taxon>Bifidobacterium</taxon>
    </lineage>
</organism>
<name>A0AAW4TUS1_BIFBR</name>
<dbReference type="AlphaFoldDB" id="A0AAW4TUS1"/>
<dbReference type="EMBL" id="JAJBPF010000002">
    <property type="protein sequence ID" value="MCB5643982.1"/>
    <property type="molecule type" value="Genomic_DNA"/>
</dbReference>
<protein>
    <submittedName>
        <fullName evidence="1">Uncharacterized protein</fullName>
    </submittedName>
</protein>
<dbReference type="Proteomes" id="UP001198148">
    <property type="component" value="Unassembled WGS sequence"/>
</dbReference>
<reference evidence="1" key="1">
    <citation type="submission" date="2021-10" db="EMBL/GenBank/DDBJ databases">
        <title>Collection of gut derived symbiotic bacterial strains cultured from healthy donors.</title>
        <authorList>
            <person name="Lin H."/>
            <person name="Littmann E."/>
            <person name="Claire K."/>
            <person name="Pamer E."/>
        </authorList>
    </citation>
    <scope>NUCLEOTIDE SEQUENCE</scope>
    <source>
        <strain evidence="1">MSK.23.105</strain>
    </source>
</reference>
<proteinExistence type="predicted"/>
<sequence>MVQASRYWSSVIANRLSTSTPWILHAREAQRRQRSIYGRLAAGASLYWERHTLMSKTSSGTAMATASARDD</sequence>
<comment type="caution">
    <text evidence="1">The sequence shown here is derived from an EMBL/GenBank/DDBJ whole genome shotgun (WGS) entry which is preliminary data.</text>
</comment>